<organism evidence="3 4">
    <name type="scientific">Labilithrix luteola</name>
    <dbReference type="NCBI Taxonomy" id="1391654"/>
    <lineage>
        <taxon>Bacteria</taxon>
        <taxon>Pseudomonadati</taxon>
        <taxon>Myxococcota</taxon>
        <taxon>Polyangia</taxon>
        <taxon>Polyangiales</taxon>
        <taxon>Labilitrichaceae</taxon>
        <taxon>Labilithrix</taxon>
    </lineage>
</organism>
<evidence type="ECO:0000259" key="2">
    <source>
        <dbReference type="Pfam" id="PF03807"/>
    </source>
</evidence>
<dbReference type="AlphaFoldDB" id="A0A0K1PNE1"/>
<gene>
    <name evidence="3" type="ORF">AKJ09_01696</name>
</gene>
<name>A0A0K1PNE1_9BACT</name>
<keyword evidence="4" id="KW-1185">Reference proteome</keyword>
<protein>
    <recommendedName>
        <fullName evidence="2">Pyrroline-5-carboxylate reductase catalytic N-terminal domain-containing protein</fullName>
    </recommendedName>
</protein>
<dbReference type="GO" id="GO:0016491">
    <property type="term" value="F:oxidoreductase activity"/>
    <property type="evidence" value="ECO:0007669"/>
    <property type="project" value="UniProtKB-KW"/>
</dbReference>
<dbReference type="Proteomes" id="UP000064967">
    <property type="component" value="Chromosome"/>
</dbReference>
<keyword evidence="1" id="KW-0560">Oxidoreductase</keyword>
<dbReference type="KEGG" id="llu:AKJ09_01696"/>
<dbReference type="Pfam" id="PF03807">
    <property type="entry name" value="F420_oxidored"/>
    <property type="match status" value="1"/>
</dbReference>
<proteinExistence type="predicted"/>
<dbReference type="InterPro" id="IPR028939">
    <property type="entry name" value="P5C_Rdtase_cat_N"/>
</dbReference>
<dbReference type="STRING" id="1391654.AKJ09_01696"/>
<dbReference type="InterPro" id="IPR036291">
    <property type="entry name" value="NAD(P)-bd_dom_sf"/>
</dbReference>
<dbReference type="PATRIC" id="fig|1391654.3.peg.1712"/>
<evidence type="ECO:0000313" key="3">
    <source>
        <dbReference type="EMBL" id="AKU95032.1"/>
    </source>
</evidence>
<accession>A0A0K1PNE1</accession>
<evidence type="ECO:0000256" key="1">
    <source>
        <dbReference type="ARBA" id="ARBA00023002"/>
    </source>
</evidence>
<dbReference type="RefSeq" id="WP_146646542.1">
    <property type="nucleotide sequence ID" value="NZ_CP012333.1"/>
</dbReference>
<sequence>MTTYAIIGSGAIGGALATQFARRGIDVLIANARGPSSLAVLTRTLGPSVRASTVADALRADVVVLAVPFNAVPDVVRQGGSWDGRIVVDATNAVAFPAFQPSDLGGRLSTEVVSDAVPGARVVKAFNTLPAAILASDPEQHGGRRVLFVSGNDSDANAAIGALGERLGFAAIVLGALREGGRPQQFGGALVALDLVKQPAPTRRAH</sequence>
<dbReference type="Gene3D" id="3.40.50.720">
    <property type="entry name" value="NAD(P)-binding Rossmann-like Domain"/>
    <property type="match status" value="1"/>
</dbReference>
<reference evidence="3 4" key="1">
    <citation type="submission" date="2015-08" db="EMBL/GenBank/DDBJ databases">
        <authorList>
            <person name="Babu N.S."/>
            <person name="Beckwith C.J."/>
            <person name="Beseler K.G."/>
            <person name="Brison A."/>
            <person name="Carone J.V."/>
            <person name="Caskin T.P."/>
            <person name="Diamond M."/>
            <person name="Durham M.E."/>
            <person name="Foxe J.M."/>
            <person name="Go M."/>
            <person name="Henderson B.A."/>
            <person name="Jones I.B."/>
            <person name="McGettigan J.A."/>
            <person name="Micheletti S.J."/>
            <person name="Nasrallah M.E."/>
            <person name="Ortiz D."/>
            <person name="Piller C.R."/>
            <person name="Privatt S.R."/>
            <person name="Schneider S.L."/>
            <person name="Sharp S."/>
            <person name="Smith T.C."/>
            <person name="Stanton J.D."/>
            <person name="Ullery H.E."/>
            <person name="Wilson R.J."/>
            <person name="Serrano M.G."/>
            <person name="Buck G."/>
            <person name="Lee V."/>
            <person name="Wang Y."/>
            <person name="Carvalho R."/>
            <person name="Voegtly L."/>
            <person name="Shi R."/>
            <person name="Duckworth R."/>
            <person name="Johnson A."/>
            <person name="Loviza R."/>
            <person name="Walstead R."/>
            <person name="Shah Z."/>
            <person name="Kiflezghi M."/>
            <person name="Wade K."/>
            <person name="Ball S.L."/>
            <person name="Bradley K.W."/>
            <person name="Asai D.J."/>
            <person name="Bowman C.A."/>
            <person name="Russell D.A."/>
            <person name="Pope W.H."/>
            <person name="Jacobs-Sera D."/>
            <person name="Hendrix R.W."/>
            <person name="Hatfull G.F."/>
        </authorList>
    </citation>
    <scope>NUCLEOTIDE SEQUENCE [LARGE SCALE GENOMIC DNA]</scope>
    <source>
        <strain evidence="3 4">DSM 27648</strain>
    </source>
</reference>
<feature type="domain" description="Pyrroline-5-carboxylate reductase catalytic N-terminal" evidence="2">
    <location>
        <begin position="4"/>
        <end position="92"/>
    </location>
</feature>
<dbReference type="EMBL" id="CP012333">
    <property type="protein sequence ID" value="AKU95032.1"/>
    <property type="molecule type" value="Genomic_DNA"/>
</dbReference>
<dbReference type="SUPFAM" id="SSF51735">
    <property type="entry name" value="NAD(P)-binding Rossmann-fold domains"/>
    <property type="match status" value="1"/>
</dbReference>
<dbReference type="InterPro" id="IPR051267">
    <property type="entry name" value="STEAP_metalloreductase"/>
</dbReference>
<evidence type="ECO:0000313" key="4">
    <source>
        <dbReference type="Proteomes" id="UP000064967"/>
    </source>
</evidence>
<dbReference type="PANTHER" id="PTHR14239">
    <property type="entry name" value="DUDULIN-RELATED"/>
    <property type="match status" value="1"/>
</dbReference>
<dbReference type="OrthoDB" id="5524287at2"/>